<dbReference type="InParanoid" id="A0A6L2PGQ5"/>
<evidence type="ECO:0000256" key="6">
    <source>
        <dbReference type="ARBA" id="ARBA00022833"/>
    </source>
</evidence>
<dbReference type="GO" id="GO:0008270">
    <property type="term" value="F:zinc ion binding"/>
    <property type="evidence" value="ECO:0007669"/>
    <property type="project" value="UniProtKB-KW"/>
</dbReference>
<proteinExistence type="predicted"/>
<organism evidence="14 15">
    <name type="scientific">Coptotermes formosanus</name>
    <name type="common">Formosan subterranean termite</name>
    <dbReference type="NCBI Taxonomy" id="36987"/>
    <lineage>
        <taxon>Eukaryota</taxon>
        <taxon>Metazoa</taxon>
        <taxon>Ecdysozoa</taxon>
        <taxon>Arthropoda</taxon>
        <taxon>Hexapoda</taxon>
        <taxon>Insecta</taxon>
        <taxon>Pterygota</taxon>
        <taxon>Neoptera</taxon>
        <taxon>Polyneoptera</taxon>
        <taxon>Dictyoptera</taxon>
        <taxon>Blattodea</taxon>
        <taxon>Blattoidea</taxon>
        <taxon>Termitoidae</taxon>
        <taxon>Rhinotermitidae</taxon>
        <taxon>Coptotermes</taxon>
    </lineage>
</organism>
<feature type="zinc finger region" description="C3H1-type" evidence="11">
    <location>
        <begin position="51"/>
        <end position="79"/>
    </location>
</feature>
<evidence type="ECO:0000256" key="9">
    <source>
        <dbReference type="ARBA" id="ARBA00067764"/>
    </source>
</evidence>
<comment type="subcellular location">
    <subcellularLocation>
        <location evidence="1">Nucleus</location>
    </subcellularLocation>
</comment>
<name>A0A6L2PGQ5_COPFO</name>
<evidence type="ECO:0000313" key="15">
    <source>
        <dbReference type="Proteomes" id="UP000502823"/>
    </source>
</evidence>
<feature type="region of interest" description="Disordered" evidence="12">
    <location>
        <begin position="148"/>
        <end position="170"/>
    </location>
</feature>
<sequence length="170" mass="19853">MGKRYYCDYCDRSFVDDLEARKKHLNGSMHMRLKREHYDSFRDRRTLLAEESAKEPCKRFLRSGECVFGANCRFTHFSRQQLEDLRHEIEAEAQEEMKTVQSNIPAGDASSVLASWLQKRAQKQLTAQLKPESRQLWELPLTLRDQPNLPPSLQPITAQSFTGSDFEEWG</sequence>
<dbReference type="InterPro" id="IPR036236">
    <property type="entry name" value="Znf_C2H2_sf"/>
</dbReference>
<dbReference type="GO" id="GO:0005689">
    <property type="term" value="C:U12-type spliceosomal complex"/>
    <property type="evidence" value="ECO:0007669"/>
    <property type="project" value="TreeGrafter"/>
</dbReference>
<gene>
    <name evidence="14" type="ORF">Cfor_05614</name>
</gene>
<dbReference type="Pfam" id="PF06220">
    <property type="entry name" value="zf-U1"/>
    <property type="match status" value="1"/>
</dbReference>
<keyword evidence="2" id="KW-0507">mRNA processing</keyword>
<dbReference type="InterPro" id="IPR036855">
    <property type="entry name" value="Znf_CCCH_sf"/>
</dbReference>
<dbReference type="Gene3D" id="4.10.1000.10">
    <property type="entry name" value="Zinc finger, CCCH-type"/>
    <property type="match status" value="1"/>
</dbReference>
<dbReference type="SUPFAM" id="SSF90229">
    <property type="entry name" value="CCCH zinc finger"/>
    <property type="match status" value="1"/>
</dbReference>
<dbReference type="PANTHER" id="PTHR16465">
    <property type="entry name" value="NUCLEASE-RELATED"/>
    <property type="match status" value="1"/>
</dbReference>
<keyword evidence="4" id="KW-0747">Spliceosome</keyword>
<evidence type="ECO:0000256" key="3">
    <source>
        <dbReference type="ARBA" id="ARBA00022723"/>
    </source>
</evidence>
<evidence type="ECO:0000256" key="8">
    <source>
        <dbReference type="ARBA" id="ARBA00023242"/>
    </source>
</evidence>
<dbReference type="SUPFAM" id="SSF57667">
    <property type="entry name" value="beta-beta-alpha zinc fingers"/>
    <property type="match status" value="1"/>
</dbReference>
<dbReference type="OrthoDB" id="2417221at2759"/>
<dbReference type="Pfam" id="PF00642">
    <property type="entry name" value="zf-CCCH"/>
    <property type="match status" value="1"/>
</dbReference>
<dbReference type="InterPro" id="IPR013085">
    <property type="entry name" value="U1-CZ_Znf_C2H2"/>
</dbReference>
<keyword evidence="7" id="KW-0508">mRNA splicing</keyword>
<dbReference type="FunCoup" id="A0A6L2PGQ5">
    <property type="interactions" value="242"/>
</dbReference>
<comment type="caution">
    <text evidence="14">The sequence shown here is derived from an EMBL/GenBank/DDBJ whole genome shotgun (WGS) entry which is preliminary data.</text>
</comment>
<dbReference type="PANTHER" id="PTHR16465:SF0">
    <property type="entry name" value="ZINC FINGER MATRIN-TYPE PROTEIN 5"/>
    <property type="match status" value="1"/>
</dbReference>
<protein>
    <recommendedName>
        <fullName evidence="9">Zinc finger matrin-type protein 5</fullName>
    </recommendedName>
    <alternativeName>
        <fullName evidence="10">U11/U12 small nuclear ribonucleoprotein 20 kDa protein</fullName>
    </alternativeName>
</protein>
<evidence type="ECO:0000256" key="10">
    <source>
        <dbReference type="ARBA" id="ARBA00076547"/>
    </source>
</evidence>
<evidence type="ECO:0000256" key="4">
    <source>
        <dbReference type="ARBA" id="ARBA00022728"/>
    </source>
</evidence>
<dbReference type="AlphaFoldDB" id="A0A6L2PGQ5"/>
<dbReference type="InterPro" id="IPR000571">
    <property type="entry name" value="Znf_CCCH"/>
</dbReference>
<evidence type="ECO:0000256" key="7">
    <source>
        <dbReference type="ARBA" id="ARBA00023187"/>
    </source>
</evidence>
<evidence type="ECO:0000256" key="12">
    <source>
        <dbReference type="SAM" id="MobiDB-lite"/>
    </source>
</evidence>
<keyword evidence="6 11" id="KW-0862">Zinc</keyword>
<evidence type="ECO:0000256" key="2">
    <source>
        <dbReference type="ARBA" id="ARBA00022664"/>
    </source>
</evidence>
<evidence type="ECO:0000256" key="11">
    <source>
        <dbReference type="PROSITE-ProRule" id="PRU00723"/>
    </source>
</evidence>
<evidence type="ECO:0000256" key="5">
    <source>
        <dbReference type="ARBA" id="ARBA00022771"/>
    </source>
</evidence>
<dbReference type="Proteomes" id="UP000502823">
    <property type="component" value="Unassembled WGS sequence"/>
</dbReference>
<evidence type="ECO:0000259" key="13">
    <source>
        <dbReference type="PROSITE" id="PS50103"/>
    </source>
</evidence>
<dbReference type="EMBL" id="BLKM01003616">
    <property type="protein sequence ID" value="GFG29277.1"/>
    <property type="molecule type" value="Genomic_DNA"/>
</dbReference>
<reference evidence="15" key="1">
    <citation type="submission" date="2020-01" db="EMBL/GenBank/DDBJ databases">
        <title>Draft genome sequence of the Termite Coptotermes fromosanus.</title>
        <authorList>
            <person name="Itakura S."/>
            <person name="Yosikawa Y."/>
            <person name="Umezawa K."/>
        </authorList>
    </citation>
    <scope>NUCLEOTIDE SEQUENCE [LARGE SCALE GENOMIC DNA]</scope>
</reference>
<evidence type="ECO:0000256" key="1">
    <source>
        <dbReference type="ARBA" id="ARBA00004123"/>
    </source>
</evidence>
<dbReference type="FunFam" id="3.30.160.60:FF:000741">
    <property type="entry name" value="Zinc finger matrin-type protein 5"/>
    <property type="match status" value="1"/>
</dbReference>
<feature type="compositionally biased region" description="Polar residues" evidence="12">
    <location>
        <begin position="154"/>
        <end position="163"/>
    </location>
</feature>
<keyword evidence="8" id="KW-0539">Nucleus</keyword>
<keyword evidence="3 11" id="KW-0479">Metal-binding</keyword>
<keyword evidence="5 11" id="KW-0863">Zinc-finger</keyword>
<dbReference type="GO" id="GO:0006397">
    <property type="term" value="P:mRNA processing"/>
    <property type="evidence" value="ECO:0007669"/>
    <property type="project" value="UniProtKB-KW"/>
</dbReference>
<accession>A0A6L2PGQ5</accession>
<feature type="domain" description="C3H1-type" evidence="13">
    <location>
        <begin position="51"/>
        <end position="79"/>
    </location>
</feature>
<evidence type="ECO:0000313" key="14">
    <source>
        <dbReference type="EMBL" id="GFG29277.1"/>
    </source>
</evidence>
<dbReference type="Gene3D" id="3.30.160.60">
    <property type="entry name" value="Classic Zinc Finger"/>
    <property type="match status" value="1"/>
</dbReference>
<dbReference type="GO" id="GO:0008380">
    <property type="term" value="P:RNA splicing"/>
    <property type="evidence" value="ECO:0007669"/>
    <property type="project" value="UniProtKB-KW"/>
</dbReference>
<keyword evidence="15" id="KW-1185">Reference proteome</keyword>
<dbReference type="PROSITE" id="PS50103">
    <property type="entry name" value="ZF_C3H1"/>
    <property type="match status" value="1"/>
</dbReference>